<organism evidence="1">
    <name type="scientific">bioreactor metagenome</name>
    <dbReference type="NCBI Taxonomy" id="1076179"/>
    <lineage>
        <taxon>unclassified sequences</taxon>
        <taxon>metagenomes</taxon>
        <taxon>ecological metagenomes</taxon>
    </lineage>
</organism>
<dbReference type="AlphaFoldDB" id="A0A645A456"/>
<reference evidence="1" key="1">
    <citation type="submission" date="2019-08" db="EMBL/GenBank/DDBJ databases">
        <authorList>
            <person name="Kucharzyk K."/>
            <person name="Murdoch R.W."/>
            <person name="Higgins S."/>
            <person name="Loffler F."/>
        </authorList>
    </citation>
    <scope>NUCLEOTIDE SEQUENCE</scope>
</reference>
<protein>
    <submittedName>
        <fullName evidence="1">Uncharacterized protein</fullName>
    </submittedName>
</protein>
<gene>
    <name evidence="1" type="ORF">SDC9_94686</name>
</gene>
<dbReference type="EMBL" id="VSSQ01011897">
    <property type="protein sequence ID" value="MPM47965.1"/>
    <property type="molecule type" value="Genomic_DNA"/>
</dbReference>
<sequence>MRRRLGFSGIAGPGSAHVAAIDGEVFRGRRKPRFAQLHVDHVPDLGKAGITQYLLESALMIVGDDAQRLARIQRRGARGQRRRHRQTVGFEAGQMAVLLPAPPEDEAAAACRRQREFGVLMGIEFEQGAPLQSEAAAVARHAVGHIFLPQRTDGDRRIGGMAEVGPVGGEETDRPTGFKPQFFIHLAAFRRGVELEGPEPAIVIDDMLDHPCGDAAMAEFGFYDHQIDEHQPGRFVGDHACRTGDFAVGDGENRAHGRRFGQQPAFGRSVVPADRIGEGAQQRRFLRTYFPDRDHWFTVTEPDFRSVHKVPSPA</sequence>
<evidence type="ECO:0000313" key="1">
    <source>
        <dbReference type="EMBL" id="MPM47965.1"/>
    </source>
</evidence>
<comment type="caution">
    <text evidence="1">The sequence shown here is derived from an EMBL/GenBank/DDBJ whole genome shotgun (WGS) entry which is preliminary data.</text>
</comment>
<name>A0A645A456_9ZZZZ</name>
<accession>A0A645A456</accession>
<proteinExistence type="predicted"/>